<dbReference type="RefSeq" id="WP_345972518.1">
    <property type="nucleotide sequence ID" value="NZ_CP147920.1"/>
</dbReference>
<dbReference type="Gene3D" id="3.20.20.70">
    <property type="entry name" value="Aldolase class I"/>
    <property type="match status" value="1"/>
</dbReference>
<evidence type="ECO:0000313" key="5">
    <source>
        <dbReference type="EMBL" id="XAU14897.1"/>
    </source>
</evidence>
<evidence type="ECO:0000256" key="1">
    <source>
        <dbReference type="ARBA" id="ARBA00009716"/>
    </source>
</evidence>
<keyword evidence="3" id="KW-0472">Membrane</keyword>
<evidence type="ECO:0000313" key="6">
    <source>
        <dbReference type="Proteomes" id="UP001447842"/>
    </source>
</evidence>
<dbReference type="EMBL" id="CP147920">
    <property type="protein sequence ID" value="XAU14897.1"/>
    <property type="molecule type" value="Genomic_DNA"/>
</dbReference>
<keyword evidence="3" id="KW-1133">Transmembrane helix</keyword>
<feature type="domain" description="Glutamate synthase" evidence="4">
    <location>
        <begin position="118"/>
        <end position="548"/>
    </location>
</feature>
<dbReference type="InterPro" id="IPR002932">
    <property type="entry name" value="Glu_synthdom"/>
</dbReference>
<evidence type="ECO:0000256" key="2">
    <source>
        <dbReference type="PIRNR" id="PIRNR006429"/>
    </source>
</evidence>
<name>A0ABZ3H8N5_9BACT</name>
<dbReference type="Pfam" id="PF01645">
    <property type="entry name" value="Glu_synthase"/>
    <property type="match status" value="1"/>
</dbReference>
<accession>A0ABZ3H8N5</accession>
<keyword evidence="3" id="KW-0812">Transmembrane</keyword>
<organism evidence="5 6">
    <name type="scientific">Sulfurimonas diazotrophicus</name>
    <dbReference type="NCBI Taxonomy" id="3131939"/>
    <lineage>
        <taxon>Bacteria</taxon>
        <taxon>Pseudomonadati</taxon>
        <taxon>Campylobacterota</taxon>
        <taxon>Epsilonproteobacteria</taxon>
        <taxon>Campylobacterales</taxon>
        <taxon>Sulfurimonadaceae</taxon>
        <taxon>Sulfurimonas</taxon>
    </lineage>
</organism>
<dbReference type="SUPFAM" id="SSF51395">
    <property type="entry name" value="FMN-linked oxidoreductases"/>
    <property type="match status" value="1"/>
</dbReference>
<gene>
    <name evidence="5" type="ORF">WCY31_11715</name>
</gene>
<keyword evidence="5" id="KW-0560">Oxidoreductase</keyword>
<protein>
    <submittedName>
        <fullName evidence="5">FMN-binding glutamate synthase family protein</fullName>
        <ecNumber evidence="5">1.4.-.-</ecNumber>
    </submittedName>
</protein>
<dbReference type="EC" id="1.4.-.-" evidence="5"/>
<sequence length="582" mass="64855">MDQLLDFIHGEYSFPIMAFLLQGSGAVLLLLALMTLVYDRYIQRENQLLINYPLVGRLRYVFYALRDPMRQYFGDEDFFDSFDKVKWVYNAAENKGLVSSFSPGQPLHGTRLTLKNANLVLNKEEVAEHLNVTFGSSVRFPFTAASVVGRSAMSDGAISPEGTKAFAWGAFLGNFPINTGEGSLTSNFLMTHRFDPKNCGYMEAERGTVFARSIYRLMRMVVNPAIAERVYRHMILAPKEEETYLFDPVSLNCYRIDWRAPMEAFPETVPGDLPDIIFQMGSGLYGVRDDEGEFDPERYRKVMRFCRMTEIKLAQGAKQTGGKLLAEKVTDAIAYYRGVEPYKDIFSPNRFPYAHTLEELFDFVGELKRLSEKPVGIKIVLASAEAFAPYAALIEVRLAAGSDAYPDFITVDGADGGSGAAPLAMMMSVGMTLHKALYVADRDLKRIGAREKVKIIASEKVLTPDDATLLLALGADYVGIARAFMMTAGCIRARECSGANGRHCPVGLATQDRKKRASFLIAQKAHRVANYHRHMIEGIRGLMAVMGVRTREELDHTRLSVRDGDGGRNRDIDAYFEAAVAG</sequence>
<dbReference type="InterPro" id="IPR013785">
    <property type="entry name" value="Aldolase_TIM"/>
</dbReference>
<dbReference type="CDD" id="cd02808">
    <property type="entry name" value="GltS_FMN"/>
    <property type="match status" value="1"/>
</dbReference>
<reference evidence="5 6" key="1">
    <citation type="submission" date="2024-03" db="EMBL/GenBank/DDBJ databases">
        <title>Sulfurimonas sp. HSL3-1.</title>
        <authorList>
            <person name="Wang S."/>
        </authorList>
    </citation>
    <scope>NUCLEOTIDE SEQUENCE [LARGE SCALE GENOMIC DNA]</scope>
    <source>
        <strain evidence="5 6">HSL3-1</strain>
    </source>
</reference>
<dbReference type="InterPro" id="IPR024188">
    <property type="entry name" value="GltB"/>
</dbReference>
<evidence type="ECO:0000259" key="4">
    <source>
        <dbReference type="Pfam" id="PF01645"/>
    </source>
</evidence>
<dbReference type="PANTHER" id="PTHR43819">
    <property type="entry name" value="ARCHAEAL-TYPE GLUTAMATE SYNTHASE [NADPH]"/>
    <property type="match status" value="1"/>
</dbReference>
<keyword evidence="6" id="KW-1185">Reference proteome</keyword>
<dbReference type="Proteomes" id="UP001447842">
    <property type="component" value="Chromosome"/>
</dbReference>
<dbReference type="GO" id="GO:0016491">
    <property type="term" value="F:oxidoreductase activity"/>
    <property type="evidence" value="ECO:0007669"/>
    <property type="project" value="UniProtKB-KW"/>
</dbReference>
<evidence type="ECO:0000256" key="3">
    <source>
        <dbReference type="SAM" id="Phobius"/>
    </source>
</evidence>
<proteinExistence type="inferred from homology"/>
<comment type="similarity">
    <text evidence="1 2">Belongs to the glutamate synthase family.</text>
</comment>
<feature type="transmembrane region" description="Helical" evidence="3">
    <location>
        <begin position="12"/>
        <end position="38"/>
    </location>
</feature>
<dbReference type="PIRSF" id="PIRSF006429">
    <property type="entry name" value="GOGAT_lg_2"/>
    <property type="match status" value="1"/>
</dbReference>
<dbReference type="PANTHER" id="PTHR43819:SF1">
    <property type="entry name" value="ARCHAEAL-TYPE GLUTAMATE SYNTHASE [NADPH]"/>
    <property type="match status" value="1"/>
</dbReference>